<accession>A0A1C7EJC9</accession>
<dbReference type="EMBL" id="CP016543">
    <property type="protein sequence ID" value="ANU24153.1"/>
    <property type="molecule type" value="Genomic_DNA"/>
</dbReference>
<evidence type="ECO:0000313" key="2">
    <source>
        <dbReference type="Proteomes" id="UP000092495"/>
    </source>
</evidence>
<dbReference type="STRING" id="414778.BCM40_12675"/>
<evidence type="ECO:0000313" key="1">
    <source>
        <dbReference type="EMBL" id="ANU24153.1"/>
    </source>
</evidence>
<proteinExistence type="predicted"/>
<dbReference type="OrthoDB" id="2352542at2"/>
<dbReference type="AlphaFoldDB" id="A0A1C7EJC9"/>
<keyword evidence="2" id="KW-1185">Reference proteome</keyword>
<name>A0A1C7EJC9_9BACL</name>
<dbReference type="RefSeq" id="WP_065527120.1">
    <property type="nucleotide sequence ID" value="NZ_CP016543.2"/>
</dbReference>
<sequence length="59" mass="7013">MPGMNWFILKFETVNGVGEFKLTREELEGGYSVNLKEIEREEKLKELIQVRIENRKELT</sequence>
<organism evidence="1 2">
    <name type="scientific">Planococcus donghaensis</name>
    <dbReference type="NCBI Taxonomy" id="414778"/>
    <lineage>
        <taxon>Bacteria</taxon>
        <taxon>Bacillati</taxon>
        <taxon>Bacillota</taxon>
        <taxon>Bacilli</taxon>
        <taxon>Bacillales</taxon>
        <taxon>Caryophanaceae</taxon>
        <taxon>Planococcus</taxon>
    </lineage>
</organism>
<reference evidence="1" key="1">
    <citation type="submission" date="2016-10" db="EMBL/GenBank/DDBJ databases">
        <authorList>
            <person name="See-Too W.S."/>
        </authorList>
    </citation>
    <scope>NUCLEOTIDE SEQUENCE</scope>
    <source>
        <strain evidence="1">DSM 22276</strain>
    </source>
</reference>
<dbReference type="Proteomes" id="UP000092495">
    <property type="component" value="Chromosome"/>
</dbReference>
<gene>
    <name evidence="1" type="ORF">BCM40_12675</name>
</gene>
<dbReference type="KEGG" id="pdg:BCM40_12675"/>
<protein>
    <submittedName>
        <fullName evidence="1">Uncharacterized protein</fullName>
    </submittedName>
</protein>